<dbReference type="SFLD" id="SFLDG01014">
    <property type="entry name" value="Terpene_Cyclase_Like_1_N-term"/>
    <property type="match status" value="1"/>
</dbReference>
<keyword evidence="7" id="KW-1185">Reference proteome</keyword>
<evidence type="ECO:0000256" key="1">
    <source>
        <dbReference type="ARBA" id="ARBA00001946"/>
    </source>
</evidence>
<dbReference type="Gene3D" id="1.50.10.160">
    <property type="match status" value="1"/>
</dbReference>
<dbReference type="InterPro" id="IPR008930">
    <property type="entry name" value="Terpenoid_cyclase/PrenylTrfase"/>
</dbReference>
<dbReference type="InterPro" id="IPR008949">
    <property type="entry name" value="Isoprenoid_synthase_dom_sf"/>
</dbReference>
<dbReference type="SFLD" id="SFLDG01605">
    <property type="entry name" value="Terpene_Cyclase_Like_1_N-term"/>
    <property type="match status" value="1"/>
</dbReference>
<dbReference type="GO" id="GO:0016853">
    <property type="term" value="F:isomerase activity"/>
    <property type="evidence" value="ECO:0007669"/>
    <property type="project" value="UniProtKB-KW"/>
</dbReference>
<organism evidence="6 7">
    <name type="scientific">Eragrostis curvula</name>
    <name type="common">weeping love grass</name>
    <dbReference type="NCBI Taxonomy" id="38414"/>
    <lineage>
        <taxon>Eukaryota</taxon>
        <taxon>Viridiplantae</taxon>
        <taxon>Streptophyta</taxon>
        <taxon>Embryophyta</taxon>
        <taxon>Tracheophyta</taxon>
        <taxon>Spermatophyta</taxon>
        <taxon>Magnoliopsida</taxon>
        <taxon>Liliopsida</taxon>
        <taxon>Poales</taxon>
        <taxon>Poaceae</taxon>
        <taxon>PACMAD clade</taxon>
        <taxon>Chloridoideae</taxon>
        <taxon>Eragrostideae</taxon>
        <taxon>Eragrostidinae</taxon>
        <taxon>Eragrostis</taxon>
    </lineage>
</organism>
<protein>
    <recommendedName>
        <fullName evidence="5">Terpene synthase N-terminal domain-containing protein</fullName>
    </recommendedName>
</protein>
<dbReference type="AlphaFoldDB" id="A0A5J9W389"/>
<evidence type="ECO:0000256" key="4">
    <source>
        <dbReference type="ARBA" id="ARBA00023235"/>
    </source>
</evidence>
<dbReference type="SUPFAM" id="SSF48239">
    <property type="entry name" value="Terpenoid cyclases/Protein prenyltransferases"/>
    <property type="match status" value="2"/>
</dbReference>
<dbReference type="Gene3D" id="1.10.600.10">
    <property type="entry name" value="Farnesyl Diphosphate Synthase"/>
    <property type="match status" value="2"/>
</dbReference>
<dbReference type="EMBL" id="RWGY01000005">
    <property type="protein sequence ID" value="TVU42376.1"/>
    <property type="molecule type" value="Genomic_DNA"/>
</dbReference>
<evidence type="ECO:0000259" key="5">
    <source>
        <dbReference type="Pfam" id="PF01397"/>
    </source>
</evidence>
<evidence type="ECO:0000313" key="6">
    <source>
        <dbReference type="EMBL" id="TVU42376.1"/>
    </source>
</evidence>
<dbReference type="InterPro" id="IPR050148">
    <property type="entry name" value="Terpene_synthase-like"/>
</dbReference>
<dbReference type="GO" id="GO:0010333">
    <property type="term" value="F:terpene synthase activity"/>
    <property type="evidence" value="ECO:0007669"/>
    <property type="project" value="InterPro"/>
</dbReference>
<dbReference type="GO" id="GO:0009507">
    <property type="term" value="C:chloroplast"/>
    <property type="evidence" value="ECO:0007669"/>
    <property type="project" value="TreeGrafter"/>
</dbReference>
<comment type="cofactor">
    <cofactor evidence="1">
        <name>Mg(2+)</name>
        <dbReference type="ChEBI" id="CHEBI:18420"/>
    </cofactor>
</comment>
<dbReference type="Gramene" id="TVU42376">
    <property type="protein sequence ID" value="TVU42376"/>
    <property type="gene ID" value="EJB05_08778"/>
</dbReference>
<reference evidence="6 7" key="1">
    <citation type="journal article" date="2019" name="Sci. Rep.">
        <title>A high-quality genome of Eragrostis curvula grass provides insights into Poaceae evolution and supports new strategies to enhance forage quality.</title>
        <authorList>
            <person name="Carballo J."/>
            <person name="Santos B.A.C.M."/>
            <person name="Zappacosta D."/>
            <person name="Garbus I."/>
            <person name="Selva J.P."/>
            <person name="Gallo C.A."/>
            <person name="Diaz A."/>
            <person name="Albertini E."/>
            <person name="Caccamo M."/>
            <person name="Echenique V."/>
        </authorList>
    </citation>
    <scope>NUCLEOTIDE SEQUENCE [LARGE SCALE GENOMIC DNA]</scope>
    <source>
        <strain evidence="7">cv. Victoria</strain>
        <tissue evidence="6">Leaf</tissue>
    </source>
</reference>
<dbReference type="InterPro" id="IPR001906">
    <property type="entry name" value="Terpene_synth_N"/>
</dbReference>
<evidence type="ECO:0000256" key="3">
    <source>
        <dbReference type="ARBA" id="ARBA00022842"/>
    </source>
</evidence>
<keyword evidence="2" id="KW-0479">Metal-binding</keyword>
<dbReference type="FunFam" id="1.50.10.160:FF:000001">
    <property type="entry name" value="Ent-copalyl diphosphate synthase"/>
    <property type="match status" value="1"/>
</dbReference>
<sequence>MATNFPTPIHSPSTMCVKTLMKPKTIYVKDEPRETNSMIDTIGAKLRSIEEGEISISAYDTAVVALLKKPDGGEGPLFPSSIDWIIQNQLSDGSWGDEFFFMIRDRIISTLACVVALTSWNIHNDKCERGLLFIRENMWRLADEEEDWMLVGFEIAFPSLLDMAKDLGLDIPYDETALKEIYAQRTRKLAKIPRDVLHAMPTTLLHSLEGMVDLDWEKLLKLRCLDGSFHCSPAATATAFKETGDTKCFEYLDGIIRNFNGGVPCIYPLDVYERLWAVDRLTRLGISRHFTREIGDCLDYIYRNWTPEGLAHTKNCPVKDIDDTGMGFRLLRLHGYHVDPCVLRHFEKDGKFFCLHGESNPSSVTPMYNTYRAAQVTFPGDDDVIRRAEVFCRSFLLQRRGTNKMKDKWAIAKDIPGEVEYAIDIPWKASLPRIETRMYLDQYGGGGDLEDLHHNWLFVGLKLYILLMTLFCNDLYLKAAKADFSNFQRDSRLELNDLNRWFFRNNLEKYGGNPKRELTAYFLASANIFEPERAAEGWAYTAVLADTVSSYFRRIGGPKNSTENLEELIDLIPFDATSGSLREAWKQWLMSWTAKGSHELVEGDTALLLVRAIEIFSGRHVSTEEKLNLWEYSQLEQLTSSICCKLSRRVLAQNNGESLDNVEDLDRQVDLETRELTWRVLQGCSAINRENTSVATFTMVFSNNAYMNRNSNIGENTYFRY</sequence>
<dbReference type="GO" id="GO:0009686">
    <property type="term" value="P:gibberellin biosynthetic process"/>
    <property type="evidence" value="ECO:0007669"/>
    <property type="project" value="TreeGrafter"/>
</dbReference>
<keyword evidence="3" id="KW-0460">Magnesium</keyword>
<comment type="caution">
    <text evidence="6">The sequence shown here is derived from an EMBL/GenBank/DDBJ whole genome shotgun (WGS) entry which is preliminary data.</text>
</comment>
<dbReference type="Gene3D" id="1.50.10.130">
    <property type="entry name" value="Terpene synthase, N-terminal domain"/>
    <property type="match status" value="1"/>
</dbReference>
<evidence type="ECO:0000313" key="7">
    <source>
        <dbReference type="Proteomes" id="UP000324897"/>
    </source>
</evidence>
<keyword evidence="4" id="KW-0413">Isomerase</keyword>
<dbReference type="Pfam" id="PF01397">
    <property type="entry name" value="Terpene_synth"/>
    <property type="match status" value="1"/>
</dbReference>
<dbReference type="InterPro" id="IPR036965">
    <property type="entry name" value="Terpene_synth_N_sf"/>
</dbReference>
<dbReference type="PANTHER" id="PTHR31739:SF4">
    <property type="entry name" value="ENT-COPALYL DIPHOSPHATE SYNTHASE, CHLOROPLASTIC"/>
    <property type="match status" value="1"/>
</dbReference>
<proteinExistence type="predicted"/>
<feature type="non-terminal residue" evidence="6">
    <location>
        <position position="1"/>
    </location>
</feature>
<gene>
    <name evidence="6" type="ORF">EJB05_08778</name>
</gene>
<accession>A0A5J9W389</accession>
<name>A0A5J9W389_9POAL</name>
<evidence type="ECO:0000256" key="2">
    <source>
        <dbReference type="ARBA" id="ARBA00022723"/>
    </source>
</evidence>
<dbReference type="Proteomes" id="UP000324897">
    <property type="component" value="Unassembled WGS sequence"/>
</dbReference>
<dbReference type="FunFam" id="1.50.10.130:FF:000002">
    <property type="entry name" value="Ent-copalyl diphosphate synthase, chloroplastic"/>
    <property type="match status" value="1"/>
</dbReference>
<dbReference type="OrthoDB" id="2343925at2759"/>
<dbReference type="PANTHER" id="PTHR31739">
    <property type="entry name" value="ENT-COPALYL DIPHOSPHATE SYNTHASE, CHLOROPLASTIC"/>
    <property type="match status" value="1"/>
</dbReference>
<dbReference type="GO" id="GO:0000287">
    <property type="term" value="F:magnesium ion binding"/>
    <property type="evidence" value="ECO:0007669"/>
    <property type="project" value="TreeGrafter"/>
</dbReference>
<feature type="domain" description="Terpene synthase N-terminal" evidence="5">
    <location>
        <begin position="215"/>
        <end position="422"/>
    </location>
</feature>